<name>A0ABU4TK05_9PSEU</name>
<dbReference type="PANTHER" id="PTHR46696">
    <property type="entry name" value="P450, PUTATIVE (EUROFUNG)-RELATED"/>
    <property type="match status" value="1"/>
</dbReference>
<dbReference type="InterPro" id="IPR017972">
    <property type="entry name" value="Cyt_P450_CS"/>
</dbReference>
<gene>
    <name evidence="3" type="ORF">SK571_04240</name>
</gene>
<keyword evidence="2" id="KW-0560">Oxidoreductase</keyword>
<keyword evidence="4" id="KW-1185">Reference proteome</keyword>
<accession>A0ABU4TK05</accession>
<dbReference type="CDD" id="cd11032">
    <property type="entry name" value="P450_EryK-like"/>
    <property type="match status" value="1"/>
</dbReference>
<dbReference type="PANTHER" id="PTHR46696:SF4">
    <property type="entry name" value="BIOTIN BIOSYNTHESIS CYTOCHROME P450"/>
    <property type="match status" value="1"/>
</dbReference>
<dbReference type="RefSeq" id="WP_319982695.1">
    <property type="nucleotide sequence ID" value="NZ_JAXAVV010000002.1"/>
</dbReference>
<dbReference type="InterPro" id="IPR002397">
    <property type="entry name" value="Cyt_P450_B"/>
</dbReference>
<evidence type="ECO:0000256" key="2">
    <source>
        <dbReference type="RuleBase" id="RU000461"/>
    </source>
</evidence>
<proteinExistence type="inferred from homology"/>
<evidence type="ECO:0000256" key="1">
    <source>
        <dbReference type="ARBA" id="ARBA00010617"/>
    </source>
</evidence>
<dbReference type="SUPFAM" id="SSF48264">
    <property type="entry name" value="Cytochrome P450"/>
    <property type="match status" value="1"/>
</dbReference>
<dbReference type="InterPro" id="IPR036396">
    <property type="entry name" value="Cyt_P450_sf"/>
</dbReference>
<sequence length="413" mass="45117">MTEFVMPAFDPALLPPSVRFGLSDTLPWLNRMRAANPVLRDPFGMHHVFTHAEVQKALGDPGTFSSDPSHVMPQAAAELSAGMLAVMDPPAHTKVRRIASAAFTPKRVKDLNERIEAIAEELLDAVAEDEFDFVTSFSQYLPLVVVSELLGIPRADLPQFLGWTEQLLQVTVPNPNDAAEMDAALQAALFGPLVQMQQYMAGLCAELRANPRDGFISDLLHAEVDGERLADHEAVNLAIQLLQAGHITSASVLANSVLKLAENPGIEARLRADPALIPAAVDEVLRFTPPVPRLQRFTTTDTELGGVRIPAKSMVFLSLLSANHDEAEFTDPDTFDIDRGASRNLTFGHGIHFCLGAMLARVEVTGALDALFDRIPVWTIDEAVEYRESHLLFAPKRVPLVVSTTTTDRRDPA</sequence>
<dbReference type="PRINTS" id="PR00385">
    <property type="entry name" value="P450"/>
</dbReference>
<keyword evidence="2" id="KW-0408">Iron</keyword>
<dbReference type="Gene3D" id="1.10.630.10">
    <property type="entry name" value="Cytochrome P450"/>
    <property type="match status" value="1"/>
</dbReference>
<organism evidence="3 4">
    <name type="scientific">Lentzea kristufekii</name>
    <dbReference type="NCBI Taxonomy" id="3095430"/>
    <lineage>
        <taxon>Bacteria</taxon>
        <taxon>Bacillati</taxon>
        <taxon>Actinomycetota</taxon>
        <taxon>Actinomycetes</taxon>
        <taxon>Pseudonocardiales</taxon>
        <taxon>Pseudonocardiaceae</taxon>
        <taxon>Lentzea</taxon>
    </lineage>
</organism>
<dbReference type="PROSITE" id="PS00086">
    <property type="entry name" value="CYTOCHROME_P450"/>
    <property type="match status" value="1"/>
</dbReference>
<dbReference type="Pfam" id="PF00067">
    <property type="entry name" value="p450"/>
    <property type="match status" value="1"/>
</dbReference>
<reference evidence="3 4" key="2">
    <citation type="submission" date="2023-11" db="EMBL/GenBank/DDBJ databases">
        <authorList>
            <person name="Lara A.C."/>
            <person name="Chronakova A."/>
        </authorList>
    </citation>
    <scope>NUCLEOTIDE SEQUENCE [LARGE SCALE GENOMIC DNA]</scope>
    <source>
        <strain evidence="3 4">BCCO 10_0798</strain>
    </source>
</reference>
<evidence type="ECO:0000313" key="3">
    <source>
        <dbReference type="EMBL" id="MDX8048578.1"/>
    </source>
</evidence>
<comment type="caution">
    <text evidence="3">The sequence shown here is derived from an EMBL/GenBank/DDBJ whole genome shotgun (WGS) entry which is preliminary data.</text>
</comment>
<comment type="similarity">
    <text evidence="1 2">Belongs to the cytochrome P450 family.</text>
</comment>
<keyword evidence="2" id="KW-0479">Metal-binding</keyword>
<dbReference type="EMBL" id="JAXAVV010000002">
    <property type="protein sequence ID" value="MDX8048578.1"/>
    <property type="molecule type" value="Genomic_DNA"/>
</dbReference>
<dbReference type="Proteomes" id="UP001271792">
    <property type="component" value="Unassembled WGS sequence"/>
</dbReference>
<protein>
    <submittedName>
        <fullName evidence="3">Cytochrome P450</fullName>
    </submittedName>
</protein>
<keyword evidence="2" id="KW-0503">Monooxygenase</keyword>
<keyword evidence="2" id="KW-0349">Heme</keyword>
<reference evidence="3 4" key="1">
    <citation type="submission" date="2023-11" db="EMBL/GenBank/DDBJ databases">
        <title>Lentzea sokolovensis, sp. nov., Lentzea kristufkii, sp. nov., and Lentzea miocenensis, sp. nov., rare actinobacteria from Sokolov Coal Basin, Miocene lacustrine sediment, Czech Republic.</title>
        <authorList>
            <person name="Lara A."/>
            <person name="Kotroba L."/>
            <person name="Nouioui I."/>
            <person name="Neumann-Schaal M."/>
            <person name="Mast Y."/>
            <person name="Chronakova A."/>
        </authorList>
    </citation>
    <scope>NUCLEOTIDE SEQUENCE [LARGE SCALE GENOMIC DNA]</scope>
    <source>
        <strain evidence="3 4">BCCO 10_0798</strain>
    </source>
</reference>
<dbReference type="InterPro" id="IPR001128">
    <property type="entry name" value="Cyt_P450"/>
</dbReference>
<evidence type="ECO:0000313" key="4">
    <source>
        <dbReference type="Proteomes" id="UP001271792"/>
    </source>
</evidence>
<dbReference type="PRINTS" id="PR00359">
    <property type="entry name" value="BP450"/>
</dbReference>